<evidence type="ECO:0000256" key="2">
    <source>
        <dbReference type="ARBA" id="ARBA00022801"/>
    </source>
</evidence>
<keyword evidence="3" id="KW-0067">ATP-binding</keyword>
<keyword evidence="6" id="KW-1185">Reference proteome</keyword>
<evidence type="ECO:0000313" key="6">
    <source>
        <dbReference type="Proteomes" id="UP000248014"/>
    </source>
</evidence>
<keyword evidence="1" id="KW-0547">Nucleotide-binding</keyword>
<dbReference type="InterPro" id="IPR052708">
    <property type="entry name" value="PxpC"/>
</dbReference>
<organism evidence="5 6">
    <name type="scientific">Blastomonas natatoria</name>
    <dbReference type="NCBI Taxonomy" id="34015"/>
    <lineage>
        <taxon>Bacteria</taxon>
        <taxon>Pseudomonadati</taxon>
        <taxon>Pseudomonadota</taxon>
        <taxon>Alphaproteobacteria</taxon>
        <taxon>Sphingomonadales</taxon>
        <taxon>Sphingomonadaceae</taxon>
        <taxon>Blastomonas</taxon>
    </lineage>
</organism>
<proteinExistence type="predicted"/>
<dbReference type="InterPro" id="IPR003778">
    <property type="entry name" value="CT_A_B"/>
</dbReference>
<dbReference type="GO" id="GO:0005524">
    <property type="term" value="F:ATP binding"/>
    <property type="evidence" value="ECO:0007669"/>
    <property type="project" value="UniProtKB-KW"/>
</dbReference>
<dbReference type="RefSeq" id="WP_110297138.1">
    <property type="nucleotide sequence ID" value="NZ_QJJM01000001.1"/>
</dbReference>
<dbReference type="OrthoDB" id="9768696at2"/>
<dbReference type="Gene3D" id="2.40.100.10">
    <property type="entry name" value="Cyclophilin-like"/>
    <property type="match status" value="1"/>
</dbReference>
<dbReference type="GO" id="GO:0016787">
    <property type="term" value="F:hydrolase activity"/>
    <property type="evidence" value="ECO:0007669"/>
    <property type="project" value="UniProtKB-KW"/>
</dbReference>
<dbReference type="SMART" id="SM00797">
    <property type="entry name" value="AHS2"/>
    <property type="match status" value="1"/>
</dbReference>
<keyword evidence="2 5" id="KW-0378">Hydrolase</keyword>
<gene>
    <name evidence="5" type="ORF">C7451_101233</name>
</gene>
<dbReference type="InterPro" id="IPR029000">
    <property type="entry name" value="Cyclophilin-like_dom_sf"/>
</dbReference>
<evidence type="ECO:0000256" key="3">
    <source>
        <dbReference type="ARBA" id="ARBA00022840"/>
    </source>
</evidence>
<dbReference type="SUPFAM" id="SSF50891">
    <property type="entry name" value="Cyclophilin-like"/>
    <property type="match status" value="1"/>
</dbReference>
<name>A0A2V3VC72_9SPHN</name>
<sequence>MTLTVLKAGLQSSIQAAPFRGLRKLAVPSGGAADGLSLALANRLVGQPLDTAAIEITLGPAEFRADRALAVAVTGAPCQVQINGEEAEPHQTLHLNAGDTLSIGRVWAGCRVYLALSAAIRVPEVLGTRSTLIGAGFGGLNGRALADGDVLALGEDGGDTPALVTPAELQPFFGHGFVLRVVAGPESDRLALGMAALARKRWRVSSRSSRMGLKLQGNAIDLNSAAPIRSGAVFPGIIQCPPDGLPYLIGCEGQTTGGYPRIGQVIRADRHLIGQLAPNATMMLVPVQPEQAEQILHEKLKLWTDWLPGLGLG</sequence>
<dbReference type="PANTHER" id="PTHR43309:SF3">
    <property type="entry name" value="5-OXOPROLINASE SUBUNIT C"/>
    <property type="match status" value="1"/>
</dbReference>
<reference evidence="5 6" key="1">
    <citation type="submission" date="2018-05" db="EMBL/GenBank/DDBJ databases">
        <title>Genomic Encyclopedia of Type Strains, Phase IV (KMG-IV): sequencing the most valuable type-strain genomes for metagenomic binning, comparative biology and taxonomic classification.</title>
        <authorList>
            <person name="Goeker M."/>
        </authorList>
    </citation>
    <scope>NUCLEOTIDE SEQUENCE [LARGE SCALE GENOMIC DNA]</scope>
    <source>
        <strain evidence="5 6">DSM 3183</strain>
    </source>
</reference>
<dbReference type="AlphaFoldDB" id="A0A2V3VC72"/>
<protein>
    <submittedName>
        <fullName evidence="5">Allophanate hydrolase</fullName>
    </submittedName>
</protein>
<feature type="domain" description="Carboxyltransferase" evidence="4">
    <location>
        <begin position="24"/>
        <end position="302"/>
    </location>
</feature>
<evidence type="ECO:0000259" key="4">
    <source>
        <dbReference type="SMART" id="SM00797"/>
    </source>
</evidence>
<dbReference type="PANTHER" id="PTHR43309">
    <property type="entry name" value="5-OXOPROLINASE SUBUNIT C"/>
    <property type="match status" value="1"/>
</dbReference>
<evidence type="ECO:0000256" key="1">
    <source>
        <dbReference type="ARBA" id="ARBA00022741"/>
    </source>
</evidence>
<dbReference type="EMBL" id="QJJM01000001">
    <property type="protein sequence ID" value="PXW79170.1"/>
    <property type="molecule type" value="Genomic_DNA"/>
</dbReference>
<dbReference type="Proteomes" id="UP000248014">
    <property type="component" value="Unassembled WGS sequence"/>
</dbReference>
<comment type="caution">
    <text evidence="5">The sequence shown here is derived from an EMBL/GenBank/DDBJ whole genome shotgun (WGS) entry which is preliminary data.</text>
</comment>
<accession>A0A2V3VC72</accession>
<dbReference type="Pfam" id="PF02626">
    <property type="entry name" value="CT_A_B"/>
    <property type="match status" value="1"/>
</dbReference>
<evidence type="ECO:0000313" key="5">
    <source>
        <dbReference type="EMBL" id="PXW79170.1"/>
    </source>
</evidence>